<proteinExistence type="predicted"/>
<keyword evidence="1" id="KW-0472">Membrane</keyword>
<reference evidence="2 3" key="1">
    <citation type="journal article" date="2015" name="Genome Announc.">
        <title>Genome Assemblies of Three Soil-Associated Devosia species: D. insulae, D. limi, and D. soli.</title>
        <authorList>
            <person name="Hassan Y.I."/>
            <person name="Lepp D."/>
            <person name="Zhou T."/>
        </authorList>
    </citation>
    <scope>NUCLEOTIDE SEQUENCE [LARGE SCALE GENOMIC DNA]</scope>
    <source>
        <strain evidence="2 3">DS-56</strain>
    </source>
</reference>
<feature type="transmembrane region" description="Helical" evidence="1">
    <location>
        <begin position="179"/>
        <end position="204"/>
    </location>
</feature>
<protein>
    <recommendedName>
        <fullName evidence="4">Glycosyltransferase RgtA/B/C/D-like domain-containing protein</fullName>
    </recommendedName>
</protein>
<keyword evidence="1" id="KW-0812">Transmembrane</keyword>
<dbReference type="RefSeq" id="WP_069909036.1">
    <property type="nucleotide sequence ID" value="NZ_LAJE02000123.1"/>
</dbReference>
<sequence>MRTRLNELPRPLALVVLGLTVVAIALLLLVAMGRAPAVPADAATTVAPEGDLVSYQRIIERLRGGADYYTAAHEVLVADGYGTRSVFNWRTPAWPLLLAALPPGWGQGVLAALALGGLLLVYRMLREDGGVLVAGLSMLAVGISLGGIAAPSSVVFSEVAAGTLILVSVAAFGNGWRLAGLLVGVLALFLRELAAPYVVVAIVLALREKRWSEVRLWALGLVAYAAYFGWHWWMVNQQLGPMDRAYGDGWLQFGGLGFILATAGFNGLWSLGPVWLPAVLLPLGLLGLWAWPKGTLALATVVVFVGLFAAVGKPFNAYWGALYTPVLMLGLGWAVAAAWEVVRLR</sequence>
<evidence type="ECO:0000313" key="3">
    <source>
        <dbReference type="Proteomes" id="UP000095463"/>
    </source>
</evidence>
<evidence type="ECO:0008006" key="4">
    <source>
        <dbReference type="Google" id="ProtNLM"/>
    </source>
</evidence>
<keyword evidence="1" id="KW-1133">Transmembrane helix</keyword>
<feature type="transmembrane region" description="Helical" evidence="1">
    <location>
        <begin position="245"/>
        <end position="268"/>
    </location>
</feature>
<feature type="transmembrane region" description="Helical" evidence="1">
    <location>
        <begin position="321"/>
        <end position="342"/>
    </location>
</feature>
<name>A0A1E5XTD0_9HYPH</name>
<dbReference type="OrthoDB" id="8266279at2"/>
<evidence type="ECO:0000256" key="1">
    <source>
        <dbReference type="SAM" id="Phobius"/>
    </source>
</evidence>
<gene>
    <name evidence="2" type="ORF">VW23_014575</name>
</gene>
<organism evidence="2 3">
    <name type="scientific">Devosia insulae DS-56</name>
    <dbReference type="NCBI Taxonomy" id="1116389"/>
    <lineage>
        <taxon>Bacteria</taxon>
        <taxon>Pseudomonadati</taxon>
        <taxon>Pseudomonadota</taxon>
        <taxon>Alphaproteobacteria</taxon>
        <taxon>Hyphomicrobiales</taxon>
        <taxon>Devosiaceae</taxon>
        <taxon>Devosia</taxon>
    </lineage>
</organism>
<dbReference type="AlphaFoldDB" id="A0A1E5XTD0"/>
<feature type="transmembrane region" description="Helical" evidence="1">
    <location>
        <begin position="104"/>
        <end position="122"/>
    </location>
</feature>
<feature type="transmembrane region" description="Helical" evidence="1">
    <location>
        <begin position="216"/>
        <end position="233"/>
    </location>
</feature>
<dbReference type="EMBL" id="LAJE02000123">
    <property type="protein sequence ID" value="OEO31774.1"/>
    <property type="molecule type" value="Genomic_DNA"/>
</dbReference>
<feature type="transmembrane region" description="Helical" evidence="1">
    <location>
        <begin position="129"/>
        <end position="148"/>
    </location>
</feature>
<evidence type="ECO:0000313" key="2">
    <source>
        <dbReference type="EMBL" id="OEO31774.1"/>
    </source>
</evidence>
<keyword evidence="3" id="KW-1185">Reference proteome</keyword>
<dbReference type="Proteomes" id="UP000095463">
    <property type="component" value="Unassembled WGS sequence"/>
</dbReference>
<accession>A0A1E5XTD0</accession>
<feature type="transmembrane region" description="Helical" evidence="1">
    <location>
        <begin position="296"/>
        <end position="315"/>
    </location>
</feature>
<comment type="caution">
    <text evidence="2">The sequence shown here is derived from an EMBL/GenBank/DDBJ whole genome shotgun (WGS) entry which is preliminary data.</text>
</comment>